<dbReference type="RefSeq" id="WP_176160408.1">
    <property type="nucleotide sequence ID" value="NZ_CP054929.1"/>
</dbReference>
<dbReference type="PANTHER" id="PTHR36302">
    <property type="entry name" value="BLR7088 PROTEIN"/>
    <property type="match status" value="1"/>
</dbReference>
<sequence>MSEKSVSQATDAVPEPSAPTAADPTTGATGAGAGGPAPRKSRLALNKGALTAVLAPVIACAVTLGALTAWTASGAAGSPAEPTLVDARIMLPSNPEATAALFNLTNEGGADDALVRVSTPAKAGRVMLSRNVHENGVGTMQMVSAASLPAGGTLEMSATGLDVMVENPPPMRLGERVPFVLHFRDSEPMRVNALVVRPGS</sequence>
<dbReference type="InterPro" id="IPR058248">
    <property type="entry name" value="Lxx211020-like"/>
</dbReference>
<dbReference type="InterPro" id="IPR036182">
    <property type="entry name" value="PCuAC_sf"/>
</dbReference>
<name>A0A7H8N2K3_9ACTN</name>
<feature type="transmembrane region" description="Helical" evidence="2">
    <location>
        <begin position="49"/>
        <end position="70"/>
    </location>
</feature>
<dbReference type="EMBL" id="CP054929">
    <property type="protein sequence ID" value="QKW48675.1"/>
    <property type="molecule type" value="Genomic_DNA"/>
</dbReference>
<evidence type="ECO:0000256" key="1">
    <source>
        <dbReference type="SAM" id="MobiDB-lite"/>
    </source>
</evidence>
<feature type="compositionally biased region" description="Low complexity" evidence="1">
    <location>
        <begin position="18"/>
        <end position="28"/>
    </location>
</feature>
<evidence type="ECO:0000256" key="2">
    <source>
        <dbReference type="SAM" id="Phobius"/>
    </source>
</evidence>
<keyword evidence="2" id="KW-0472">Membrane</keyword>
<feature type="compositionally biased region" description="Polar residues" evidence="1">
    <location>
        <begin position="1"/>
        <end position="10"/>
    </location>
</feature>
<reference evidence="3 4" key="1">
    <citation type="submission" date="2020-06" db="EMBL/GenBank/DDBJ databases">
        <title>Genome mining for natural products.</title>
        <authorList>
            <person name="Zhang B."/>
            <person name="Shi J."/>
            <person name="Ge H."/>
        </authorList>
    </citation>
    <scope>NUCLEOTIDE SEQUENCE [LARGE SCALE GENOMIC DNA]</scope>
    <source>
        <strain evidence="3 4">NA00687</strain>
    </source>
</reference>
<dbReference type="AlphaFoldDB" id="A0A7H8N2K3"/>
<keyword evidence="4" id="KW-1185">Reference proteome</keyword>
<dbReference type="Gene3D" id="2.60.40.1890">
    <property type="entry name" value="PCu(A)C copper chaperone"/>
    <property type="match status" value="1"/>
</dbReference>
<dbReference type="Pfam" id="PF04314">
    <property type="entry name" value="PCuAC"/>
    <property type="match status" value="1"/>
</dbReference>
<keyword evidence="2" id="KW-0812">Transmembrane</keyword>
<gene>
    <name evidence="3" type="ORF">HUT08_02955</name>
</gene>
<evidence type="ECO:0000313" key="4">
    <source>
        <dbReference type="Proteomes" id="UP000509303"/>
    </source>
</evidence>
<organism evidence="3 4">
    <name type="scientific">Streptomyces buecherae</name>
    <dbReference type="NCBI Taxonomy" id="2763006"/>
    <lineage>
        <taxon>Bacteria</taxon>
        <taxon>Bacillati</taxon>
        <taxon>Actinomycetota</taxon>
        <taxon>Actinomycetes</taxon>
        <taxon>Kitasatosporales</taxon>
        <taxon>Streptomycetaceae</taxon>
        <taxon>Streptomyces</taxon>
    </lineage>
</organism>
<evidence type="ECO:0000313" key="3">
    <source>
        <dbReference type="EMBL" id="QKW48675.1"/>
    </source>
</evidence>
<protein>
    <submittedName>
        <fullName evidence="3">Copper chaperone PCu(A)C</fullName>
    </submittedName>
</protein>
<proteinExistence type="predicted"/>
<dbReference type="PANTHER" id="PTHR36302:SF1">
    <property type="entry name" value="COPPER CHAPERONE PCU(A)C"/>
    <property type="match status" value="1"/>
</dbReference>
<feature type="region of interest" description="Disordered" evidence="1">
    <location>
        <begin position="1"/>
        <end position="39"/>
    </location>
</feature>
<dbReference type="InterPro" id="IPR007410">
    <property type="entry name" value="LpqE-like"/>
</dbReference>
<dbReference type="SUPFAM" id="SSF110087">
    <property type="entry name" value="DR1885-like metal-binding protein"/>
    <property type="match status" value="1"/>
</dbReference>
<accession>A0A7H8N2K3</accession>
<dbReference type="Proteomes" id="UP000509303">
    <property type="component" value="Chromosome"/>
</dbReference>
<keyword evidence="2" id="KW-1133">Transmembrane helix</keyword>